<organism evidence="1 2">
    <name type="scientific">Exidia glandulosa HHB12029</name>
    <dbReference type="NCBI Taxonomy" id="1314781"/>
    <lineage>
        <taxon>Eukaryota</taxon>
        <taxon>Fungi</taxon>
        <taxon>Dikarya</taxon>
        <taxon>Basidiomycota</taxon>
        <taxon>Agaricomycotina</taxon>
        <taxon>Agaricomycetes</taxon>
        <taxon>Auriculariales</taxon>
        <taxon>Exidiaceae</taxon>
        <taxon>Exidia</taxon>
    </lineage>
</organism>
<reference evidence="1 2" key="1">
    <citation type="journal article" date="2016" name="Mol. Biol. Evol.">
        <title>Comparative Genomics of Early-Diverging Mushroom-Forming Fungi Provides Insights into the Origins of Lignocellulose Decay Capabilities.</title>
        <authorList>
            <person name="Nagy L.G."/>
            <person name="Riley R."/>
            <person name="Tritt A."/>
            <person name="Adam C."/>
            <person name="Daum C."/>
            <person name="Floudas D."/>
            <person name="Sun H."/>
            <person name="Yadav J.S."/>
            <person name="Pangilinan J."/>
            <person name="Larsson K.H."/>
            <person name="Matsuura K."/>
            <person name="Barry K."/>
            <person name="Labutti K."/>
            <person name="Kuo R."/>
            <person name="Ohm R.A."/>
            <person name="Bhattacharya S.S."/>
            <person name="Shirouzu T."/>
            <person name="Yoshinaga Y."/>
            <person name="Martin F.M."/>
            <person name="Grigoriev I.V."/>
            <person name="Hibbett D.S."/>
        </authorList>
    </citation>
    <scope>NUCLEOTIDE SEQUENCE [LARGE SCALE GENOMIC DNA]</scope>
    <source>
        <strain evidence="1 2">HHB12029</strain>
    </source>
</reference>
<evidence type="ECO:0000313" key="1">
    <source>
        <dbReference type="EMBL" id="KZV89269.1"/>
    </source>
</evidence>
<feature type="non-terminal residue" evidence="1">
    <location>
        <position position="1"/>
    </location>
</feature>
<dbReference type="STRING" id="1314781.A0A166A7I5"/>
<dbReference type="InParanoid" id="A0A166A7I5"/>
<feature type="non-terminal residue" evidence="1">
    <location>
        <position position="70"/>
    </location>
</feature>
<accession>A0A166A7I5</accession>
<dbReference type="EMBL" id="KV426077">
    <property type="protein sequence ID" value="KZV89269.1"/>
    <property type="molecule type" value="Genomic_DNA"/>
</dbReference>
<protein>
    <submittedName>
        <fullName evidence="1">Uncharacterized protein</fullName>
    </submittedName>
</protein>
<gene>
    <name evidence="1" type="ORF">EXIGLDRAFT_567344</name>
</gene>
<proteinExistence type="predicted"/>
<name>A0A166A7I5_EXIGL</name>
<evidence type="ECO:0000313" key="2">
    <source>
        <dbReference type="Proteomes" id="UP000077266"/>
    </source>
</evidence>
<keyword evidence="2" id="KW-1185">Reference proteome</keyword>
<dbReference type="AlphaFoldDB" id="A0A166A7I5"/>
<dbReference type="OrthoDB" id="432234at2759"/>
<sequence>HRIRFEPRRNDPLLNPYNTALILSWRANIDLKPVMSADSALQYVAKYATKAEKDLPQFHEMLSGVLEQLN</sequence>
<dbReference type="Proteomes" id="UP000077266">
    <property type="component" value="Unassembled WGS sequence"/>
</dbReference>